<dbReference type="InterPro" id="IPR058240">
    <property type="entry name" value="rSAM_sf"/>
</dbReference>
<dbReference type="Pfam" id="PF13353">
    <property type="entry name" value="Fer4_12"/>
    <property type="match status" value="1"/>
</dbReference>
<dbReference type="InterPro" id="IPR034457">
    <property type="entry name" value="Organic_radical-activating"/>
</dbReference>
<dbReference type="SFLD" id="SFLDS00029">
    <property type="entry name" value="Radical_SAM"/>
    <property type="match status" value="1"/>
</dbReference>
<comment type="caution">
    <text evidence="13">The sequence shown here is derived from an EMBL/GenBank/DDBJ whole genome shotgun (WGS) entry which is preliminary data.</text>
</comment>
<dbReference type="SFLD" id="SFLDF00299">
    <property type="entry name" value="anaerobic_ribonucleoside-triph"/>
    <property type="match status" value="1"/>
</dbReference>
<keyword evidence="14" id="KW-1185">Reference proteome</keyword>
<evidence type="ECO:0000256" key="4">
    <source>
        <dbReference type="ARBA" id="ARBA00014281"/>
    </source>
</evidence>
<comment type="catalytic activity">
    <reaction evidence="11">
        <text>glycyl-[protein] + reduced [flavodoxin] + S-adenosyl-L-methionine = glycin-2-yl radical-[protein] + semiquinone [flavodoxin] + 5'-deoxyadenosine + L-methionine + H(+)</text>
        <dbReference type="Rhea" id="RHEA:61976"/>
        <dbReference type="Rhea" id="RHEA-COMP:10622"/>
        <dbReference type="Rhea" id="RHEA-COMP:14480"/>
        <dbReference type="Rhea" id="RHEA-COMP:15993"/>
        <dbReference type="Rhea" id="RHEA-COMP:15994"/>
        <dbReference type="ChEBI" id="CHEBI:15378"/>
        <dbReference type="ChEBI" id="CHEBI:17319"/>
        <dbReference type="ChEBI" id="CHEBI:29947"/>
        <dbReference type="ChEBI" id="CHEBI:32722"/>
        <dbReference type="ChEBI" id="CHEBI:57618"/>
        <dbReference type="ChEBI" id="CHEBI:57844"/>
        <dbReference type="ChEBI" id="CHEBI:59789"/>
        <dbReference type="ChEBI" id="CHEBI:140311"/>
    </reaction>
</comment>
<dbReference type="PANTHER" id="PTHR30352">
    <property type="entry name" value="PYRUVATE FORMATE-LYASE-ACTIVATING ENZYME"/>
    <property type="match status" value="1"/>
</dbReference>
<keyword evidence="8 12" id="KW-0560">Oxidoreductase</keyword>
<dbReference type="InterPro" id="IPR007197">
    <property type="entry name" value="rSAM"/>
</dbReference>
<evidence type="ECO:0000256" key="10">
    <source>
        <dbReference type="ARBA" id="ARBA00023014"/>
    </source>
</evidence>
<evidence type="ECO:0000256" key="3">
    <source>
        <dbReference type="ARBA" id="ARBA00009777"/>
    </source>
</evidence>
<gene>
    <name evidence="13" type="primary">nrdG</name>
    <name evidence="13" type="ORF">WMO26_05765</name>
</gene>
<comment type="similarity">
    <text evidence="3 12">Belongs to the organic radical-activating enzymes family.</text>
</comment>
<evidence type="ECO:0000313" key="13">
    <source>
        <dbReference type="EMBL" id="MEQ2440333.1"/>
    </source>
</evidence>
<reference evidence="13 14" key="1">
    <citation type="submission" date="2024-03" db="EMBL/GenBank/DDBJ databases">
        <title>Human intestinal bacterial collection.</title>
        <authorList>
            <person name="Pauvert C."/>
            <person name="Hitch T.C.A."/>
            <person name="Clavel T."/>
        </authorList>
    </citation>
    <scope>NUCLEOTIDE SEQUENCE [LARGE SCALE GENOMIC DNA]</scope>
    <source>
        <strain evidence="13 14">CLA-JM-H44</strain>
    </source>
</reference>
<evidence type="ECO:0000256" key="7">
    <source>
        <dbReference type="ARBA" id="ARBA00022723"/>
    </source>
</evidence>
<keyword evidence="5" id="KW-0004">4Fe-4S</keyword>
<proteinExistence type="inferred from homology"/>
<organism evidence="13 14">
    <name type="scientific">Solibaculum intestinale</name>
    <dbReference type="NCBI Taxonomy" id="3133165"/>
    <lineage>
        <taxon>Bacteria</taxon>
        <taxon>Bacillati</taxon>
        <taxon>Bacillota</taxon>
        <taxon>Clostridia</taxon>
        <taxon>Eubacteriales</taxon>
        <taxon>Oscillospiraceae</taxon>
        <taxon>Solibaculum</taxon>
    </lineage>
</organism>
<dbReference type="EMBL" id="JBBMFD010000007">
    <property type="protein sequence ID" value="MEQ2440333.1"/>
    <property type="molecule type" value="Genomic_DNA"/>
</dbReference>
<evidence type="ECO:0000256" key="6">
    <source>
        <dbReference type="ARBA" id="ARBA00022691"/>
    </source>
</evidence>
<dbReference type="NCBIfam" id="TIGR02491">
    <property type="entry name" value="NrdG"/>
    <property type="match status" value="1"/>
</dbReference>
<dbReference type="CDD" id="cd01335">
    <property type="entry name" value="Radical_SAM"/>
    <property type="match status" value="1"/>
</dbReference>
<dbReference type="RefSeq" id="WP_349218832.1">
    <property type="nucleotide sequence ID" value="NZ_JBBMFD010000007.1"/>
</dbReference>
<evidence type="ECO:0000256" key="11">
    <source>
        <dbReference type="ARBA" id="ARBA00047365"/>
    </source>
</evidence>
<protein>
    <recommendedName>
        <fullName evidence="4 12">Anaerobic ribonucleoside-triphosphate reductase-activating protein</fullName>
        <ecNumber evidence="12">1.97.1.-</ecNumber>
    </recommendedName>
</protein>
<sequence length="179" mass="19762">MQTLEETPLRLAGVIRESIVDGPGIRMVVFAQGCPHRCKGCHNPETHDPAGGYGSTVGNLLREAKKNPLLKGLTLSGGDPFFQAEGFARLAKAAHEAGYDIITYTGYTFEELLAGFETHEGWEALLRETDILVDGKFVLEERSLSLQFRGSRNQRVIDVPASLEAGKAIEREWEEKYAL</sequence>
<dbReference type="EC" id="1.97.1.-" evidence="12"/>
<keyword evidence="10" id="KW-0411">Iron-sulfur</keyword>
<dbReference type="PROSITE" id="PS01087">
    <property type="entry name" value="RADICAL_ACTIVATING"/>
    <property type="match status" value="1"/>
</dbReference>
<name>A0ABV1DZ54_9FIRM</name>
<evidence type="ECO:0000256" key="8">
    <source>
        <dbReference type="ARBA" id="ARBA00023002"/>
    </source>
</evidence>
<evidence type="ECO:0000256" key="12">
    <source>
        <dbReference type="PIRNR" id="PIRNR000368"/>
    </source>
</evidence>
<dbReference type="SFLD" id="SFLDG01066">
    <property type="entry name" value="organic_radical-activating_enz"/>
    <property type="match status" value="1"/>
</dbReference>
<evidence type="ECO:0000256" key="5">
    <source>
        <dbReference type="ARBA" id="ARBA00022485"/>
    </source>
</evidence>
<accession>A0ABV1DZ54</accession>
<keyword evidence="9" id="KW-0408">Iron</keyword>
<dbReference type="Proteomes" id="UP001489509">
    <property type="component" value="Unassembled WGS sequence"/>
</dbReference>
<dbReference type="PIRSF" id="PIRSF000368">
    <property type="entry name" value="NrdG"/>
    <property type="match status" value="1"/>
</dbReference>
<dbReference type="InterPro" id="IPR001989">
    <property type="entry name" value="Radical_activat_CS"/>
</dbReference>
<dbReference type="SUPFAM" id="SSF102114">
    <property type="entry name" value="Radical SAM enzymes"/>
    <property type="match status" value="1"/>
</dbReference>
<dbReference type="InterPro" id="IPR013785">
    <property type="entry name" value="Aldolase_TIM"/>
</dbReference>
<evidence type="ECO:0000256" key="9">
    <source>
        <dbReference type="ARBA" id="ARBA00023004"/>
    </source>
</evidence>
<keyword evidence="6" id="KW-0949">S-adenosyl-L-methionine</keyword>
<evidence type="ECO:0000313" key="14">
    <source>
        <dbReference type="Proteomes" id="UP001489509"/>
    </source>
</evidence>
<evidence type="ECO:0000256" key="2">
    <source>
        <dbReference type="ARBA" id="ARBA00003852"/>
    </source>
</evidence>
<dbReference type="SFLD" id="SFLDG01063">
    <property type="entry name" value="activating_enzymes__group_1"/>
    <property type="match status" value="1"/>
</dbReference>
<evidence type="ECO:0000256" key="1">
    <source>
        <dbReference type="ARBA" id="ARBA00001966"/>
    </source>
</evidence>
<dbReference type="Gene3D" id="3.20.20.70">
    <property type="entry name" value="Aldolase class I"/>
    <property type="match status" value="1"/>
</dbReference>
<dbReference type="InterPro" id="IPR012837">
    <property type="entry name" value="NrdG"/>
</dbReference>
<dbReference type="PANTHER" id="PTHR30352:SF2">
    <property type="entry name" value="ANAEROBIC RIBONUCLEOSIDE-TRIPHOSPHATE REDUCTASE-ACTIVATING PROTEIN"/>
    <property type="match status" value="1"/>
</dbReference>
<comment type="function">
    <text evidence="2 12">Activation of anaerobic ribonucleoside-triphosphate reductase under anaerobic conditions by generation of an organic free radical, using S-adenosylmethionine and reduced flavodoxin as cosubstrates to produce 5'-deoxy-adenosine.</text>
</comment>
<keyword evidence="7" id="KW-0479">Metal-binding</keyword>
<comment type="cofactor">
    <cofactor evidence="1">
        <name>[4Fe-4S] cluster</name>
        <dbReference type="ChEBI" id="CHEBI:49883"/>
    </cofactor>
</comment>